<dbReference type="EC" id="2.7.1.11" evidence="15"/>
<evidence type="ECO:0000256" key="4">
    <source>
        <dbReference type="ARBA" id="ARBA00004679"/>
    </source>
</evidence>
<evidence type="ECO:0000256" key="12">
    <source>
        <dbReference type="ARBA" id="ARBA00022842"/>
    </source>
</evidence>
<evidence type="ECO:0000256" key="14">
    <source>
        <dbReference type="ARBA" id="ARBA00048070"/>
    </source>
</evidence>
<evidence type="ECO:0000259" key="16">
    <source>
        <dbReference type="Pfam" id="PF00365"/>
    </source>
</evidence>
<dbReference type="FunFam" id="3.40.50.460:FF:000002">
    <property type="entry name" value="ATP-dependent 6-phosphofructokinase"/>
    <property type="match status" value="1"/>
</dbReference>
<dbReference type="GO" id="GO:0005945">
    <property type="term" value="C:6-phosphofructokinase complex"/>
    <property type="evidence" value="ECO:0007669"/>
    <property type="project" value="TreeGrafter"/>
</dbReference>
<dbReference type="GO" id="GO:0070095">
    <property type="term" value="F:fructose-6-phosphate binding"/>
    <property type="evidence" value="ECO:0007669"/>
    <property type="project" value="TreeGrafter"/>
</dbReference>
<reference evidence="17" key="1">
    <citation type="journal article" date="2021" name="PeerJ">
        <title>Extensive microbial diversity within the chicken gut microbiome revealed by metagenomics and culture.</title>
        <authorList>
            <person name="Gilroy R."/>
            <person name="Ravi A."/>
            <person name="Getino M."/>
            <person name="Pursley I."/>
            <person name="Horton D.L."/>
            <person name="Alikhan N.F."/>
            <person name="Baker D."/>
            <person name="Gharbi K."/>
            <person name="Hall N."/>
            <person name="Watson M."/>
            <person name="Adriaenssens E.M."/>
            <person name="Foster-Nyarko E."/>
            <person name="Jarju S."/>
            <person name="Secka A."/>
            <person name="Antonio M."/>
            <person name="Oren A."/>
            <person name="Chaudhuri R.R."/>
            <person name="La Ragione R."/>
            <person name="Hildebrand F."/>
            <person name="Pallen M.J."/>
        </authorList>
    </citation>
    <scope>NUCLEOTIDE SEQUENCE</scope>
    <source>
        <strain evidence="17">ChiBcec18-1249</strain>
    </source>
</reference>
<dbReference type="InterPro" id="IPR015912">
    <property type="entry name" value="Phosphofructokinase_CS"/>
</dbReference>
<dbReference type="InterPro" id="IPR012003">
    <property type="entry name" value="ATP_PFK_prok-type"/>
</dbReference>
<keyword evidence="10 15" id="KW-0418">Kinase</keyword>
<comment type="pathway">
    <text evidence="4 15">Carbohydrate degradation; glycolysis; D-glyceraldehyde 3-phosphate and glycerone phosphate from D-glucose: step 3/4.</text>
</comment>
<keyword evidence="12 15" id="KW-0460">Magnesium</keyword>
<evidence type="ECO:0000256" key="8">
    <source>
        <dbReference type="ARBA" id="ARBA00022723"/>
    </source>
</evidence>
<name>A0A9D2RSG1_9FIRM</name>
<evidence type="ECO:0000313" key="17">
    <source>
        <dbReference type="EMBL" id="HJB14018.1"/>
    </source>
</evidence>
<protein>
    <recommendedName>
        <fullName evidence="15">ATP-dependent 6-phosphofructokinase</fullName>
        <shortName evidence="15">ATP-PFK</shortName>
        <shortName evidence="15">Phosphofructokinase</shortName>
        <ecNumber evidence="15">2.7.1.11</ecNumber>
    </recommendedName>
    <alternativeName>
        <fullName evidence="15">Phosphohexokinase</fullName>
    </alternativeName>
</protein>
<dbReference type="GO" id="GO:0042802">
    <property type="term" value="F:identical protein binding"/>
    <property type="evidence" value="ECO:0007669"/>
    <property type="project" value="TreeGrafter"/>
</dbReference>
<dbReference type="HAMAP" id="MF_00339">
    <property type="entry name" value="Phosphofructokinase_I_B1"/>
    <property type="match status" value="1"/>
</dbReference>
<dbReference type="SUPFAM" id="SSF53784">
    <property type="entry name" value="Phosphofructokinase"/>
    <property type="match status" value="1"/>
</dbReference>
<evidence type="ECO:0000256" key="2">
    <source>
        <dbReference type="ARBA" id="ARBA00002659"/>
    </source>
</evidence>
<dbReference type="InterPro" id="IPR012828">
    <property type="entry name" value="PFKA_ATP_prok"/>
</dbReference>
<evidence type="ECO:0000256" key="9">
    <source>
        <dbReference type="ARBA" id="ARBA00022741"/>
    </source>
</evidence>
<evidence type="ECO:0000256" key="6">
    <source>
        <dbReference type="ARBA" id="ARBA00022533"/>
    </source>
</evidence>
<feature type="binding site" description="in other chain" evidence="15">
    <location>
        <begin position="260"/>
        <end position="263"/>
    </location>
    <ligand>
        <name>substrate</name>
        <note>ligand shared between dimeric partners</note>
    </ligand>
</feature>
<dbReference type="InterPro" id="IPR022953">
    <property type="entry name" value="ATP_PFK"/>
</dbReference>
<dbReference type="GO" id="GO:0005524">
    <property type="term" value="F:ATP binding"/>
    <property type="evidence" value="ECO:0007669"/>
    <property type="project" value="UniProtKB-KW"/>
</dbReference>
<comment type="activity regulation">
    <text evidence="15">Allosterically activated by ADP and other diphosphonucleosides, and allosterically inhibited by phosphoenolpyruvate.</text>
</comment>
<feature type="binding site" evidence="15">
    <location>
        <position position="172"/>
    </location>
    <ligand>
        <name>substrate</name>
        <note>ligand shared between dimeric partners</note>
    </ligand>
</feature>
<dbReference type="PRINTS" id="PR00476">
    <property type="entry name" value="PHFRCTKINASE"/>
</dbReference>
<comment type="function">
    <text evidence="2 15">Catalyzes the phosphorylation of D-fructose 6-phosphate to fructose 1,6-bisphosphate by ATP, the first committing step of glycolysis.</text>
</comment>
<feature type="binding site" description="in other chain" evidence="15">
    <location>
        <position position="164"/>
    </location>
    <ligand>
        <name>ADP</name>
        <dbReference type="ChEBI" id="CHEBI:456216"/>
        <note>allosteric activator; ligand shared between dimeric partners</note>
    </ligand>
</feature>
<feature type="binding site" evidence="15">
    <location>
        <position position="15"/>
    </location>
    <ligand>
        <name>ATP</name>
        <dbReference type="ChEBI" id="CHEBI:30616"/>
    </ligand>
</feature>
<comment type="caution">
    <text evidence="17">The sequence shown here is derived from an EMBL/GenBank/DDBJ whole genome shotgun (WGS) entry which is preliminary data.</text>
</comment>
<evidence type="ECO:0000256" key="10">
    <source>
        <dbReference type="ARBA" id="ARBA00022777"/>
    </source>
</evidence>
<feature type="binding site" evidence="15">
    <location>
        <position position="107"/>
    </location>
    <ligand>
        <name>Mg(2+)</name>
        <dbReference type="ChEBI" id="CHEBI:18420"/>
        <note>catalytic</note>
    </ligand>
</feature>
<dbReference type="PROSITE" id="PS00433">
    <property type="entry name" value="PHOSPHOFRUCTOKINASE"/>
    <property type="match status" value="1"/>
</dbReference>
<dbReference type="PANTHER" id="PTHR13697">
    <property type="entry name" value="PHOSPHOFRUCTOKINASE"/>
    <property type="match status" value="1"/>
</dbReference>
<dbReference type="GO" id="GO:0016208">
    <property type="term" value="F:AMP binding"/>
    <property type="evidence" value="ECO:0007669"/>
    <property type="project" value="TreeGrafter"/>
</dbReference>
<keyword evidence="5 15" id="KW-0963">Cytoplasm</keyword>
<comment type="similarity">
    <text evidence="15">Belongs to the phosphofructokinase type A (PFKA) family. ATP-dependent PFK group I subfamily. Prokaryotic clade 'B1' sub-subfamily.</text>
</comment>
<comment type="subunit">
    <text evidence="15">Homotetramer.</text>
</comment>
<dbReference type="PANTHER" id="PTHR13697:SF4">
    <property type="entry name" value="ATP-DEPENDENT 6-PHOSPHOFRUCTOKINASE"/>
    <property type="match status" value="1"/>
</dbReference>
<dbReference type="PIRSF" id="PIRSF000532">
    <property type="entry name" value="ATP_PFK_prok"/>
    <property type="match status" value="1"/>
</dbReference>
<organism evidence="17 18">
    <name type="scientific">Candidatus Oscillibacter excrementigallinarum</name>
    <dbReference type="NCBI Taxonomy" id="2838716"/>
    <lineage>
        <taxon>Bacteria</taxon>
        <taxon>Bacillati</taxon>
        <taxon>Bacillota</taxon>
        <taxon>Clostridia</taxon>
        <taxon>Eubacteriales</taxon>
        <taxon>Oscillospiraceae</taxon>
        <taxon>Oscillibacter</taxon>
    </lineage>
</organism>
<feature type="binding site" description="in other chain" evidence="15">
    <location>
        <begin position="135"/>
        <end position="137"/>
    </location>
    <ligand>
        <name>substrate</name>
        <note>ligand shared between dimeric partners</note>
    </ligand>
</feature>
<evidence type="ECO:0000256" key="11">
    <source>
        <dbReference type="ARBA" id="ARBA00022840"/>
    </source>
</evidence>
<evidence type="ECO:0000256" key="15">
    <source>
        <dbReference type="HAMAP-Rule" id="MF_00339"/>
    </source>
</evidence>
<gene>
    <name evidence="15" type="primary">pfkA</name>
    <name evidence="17" type="ORF">H9787_09950</name>
</gene>
<evidence type="ECO:0000256" key="5">
    <source>
        <dbReference type="ARBA" id="ARBA00022490"/>
    </source>
</evidence>
<dbReference type="NCBIfam" id="NF002872">
    <property type="entry name" value="PRK03202.1"/>
    <property type="match status" value="1"/>
</dbReference>
<dbReference type="EMBL" id="DWZJ01000089">
    <property type="protein sequence ID" value="HJB14018.1"/>
    <property type="molecule type" value="Genomic_DNA"/>
</dbReference>
<dbReference type="Gene3D" id="3.40.50.460">
    <property type="entry name" value="Phosphofructokinase domain"/>
    <property type="match status" value="1"/>
</dbReference>
<keyword evidence="11 15" id="KW-0067">ATP-binding</keyword>
<feature type="domain" description="Phosphofructokinase" evidence="16">
    <location>
        <begin position="7"/>
        <end position="285"/>
    </location>
</feature>
<dbReference type="GO" id="GO:0003872">
    <property type="term" value="F:6-phosphofructokinase activity"/>
    <property type="evidence" value="ECO:0007669"/>
    <property type="project" value="UniProtKB-UniRule"/>
</dbReference>
<dbReference type="Gene3D" id="3.40.50.450">
    <property type="match status" value="1"/>
</dbReference>
<dbReference type="GO" id="GO:0006002">
    <property type="term" value="P:fructose 6-phosphate metabolic process"/>
    <property type="evidence" value="ECO:0007669"/>
    <property type="project" value="InterPro"/>
</dbReference>
<reference evidence="17" key="2">
    <citation type="submission" date="2021-04" db="EMBL/GenBank/DDBJ databases">
        <authorList>
            <person name="Gilroy R."/>
        </authorList>
    </citation>
    <scope>NUCLEOTIDE SEQUENCE</scope>
    <source>
        <strain evidence="17">ChiBcec18-1249</strain>
    </source>
</reference>
<keyword evidence="6 15" id="KW-0021">Allosteric enzyme</keyword>
<evidence type="ECO:0000256" key="13">
    <source>
        <dbReference type="ARBA" id="ARBA00023152"/>
    </source>
</evidence>
<evidence type="ECO:0000256" key="3">
    <source>
        <dbReference type="ARBA" id="ARBA00004496"/>
    </source>
</evidence>
<feature type="binding site" evidence="15">
    <location>
        <begin position="25"/>
        <end position="29"/>
    </location>
    <ligand>
        <name>ADP</name>
        <dbReference type="ChEBI" id="CHEBI:456216"/>
        <note>allosteric activator; ligand shared between dimeric partners</note>
    </ligand>
</feature>
<keyword evidence="7 15" id="KW-0808">Transferase</keyword>
<evidence type="ECO:0000256" key="1">
    <source>
        <dbReference type="ARBA" id="ARBA00001946"/>
    </source>
</evidence>
<dbReference type="InterPro" id="IPR000023">
    <property type="entry name" value="Phosphofructokinase_dom"/>
</dbReference>
<dbReference type="AlphaFoldDB" id="A0A9D2RSG1"/>
<feature type="binding site" description="in other chain" evidence="15">
    <location>
        <position position="233"/>
    </location>
    <ligand>
        <name>substrate</name>
        <note>ligand shared between dimeric partners</note>
    </ligand>
</feature>
<proteinExistence type="inferred from homology"/>
<accession>A0A9D2RSG1</accession>
<dbReference type="GO" id="GO:0061621">
    <property type="term" value="P:canonical glycolysis"/>
    <property type="evidence" value="ECO:0007669"/>
    <property type="project" value="TreeGrafter"/>
</dbReference>
<dbReference type="GO" id="GO:0046872">
    <property type="term" value="F:metal ion binding"/>
    <property type="evidence" value="ECO:0007669"/>
    <property type="project" value="UniProtKB-KW"/>
</dbReference>
<dbReference type="InterPro" id="IPR035966">
    <property type="entry name" value="PKF_sf"/>
</dbReference>
<keyword evidence="8 15" id="KW-0479">Metal-binding</keyword>
<dbReference type="GO" id="GO:0030388">
    <property type="term" value="P:fructose 1,6-bisphosphate metabolic process"/>
    <property type="evidence" value="ECO:0007669"/>
    <property type="project" value="TreeGrafter"/>
</dbReference>
<comment type="catalytic activity">
    <reaction evidence="14 15">
        <text>beta-D-fructose 6-phosphate + ATP = beta-D-fructose 1,6-bisphosphate + ADP + H(+)</text>
        <dbReference type="Rhea" id="RHEA:16109"/>
        <dbReference type="ChEBI" id="CHEBI:15378"/>
        <dbReference type="ChEBI" id="CHEBI:30616"/>
        <dbReference type="ChEBI" id="CHEBI:32966"/>
        <dbReference type="ChEBI" id="CHEBI:57634"/>
        <dbReference type="ChEBI" id="CHEBI:456216"/>
        <dbReference type="EC" id="2.7.1.11"/>
    </reaction>
</comment>
<feature type="active site" description="Proton acceptor" evidence="15">
    <location>
        <position position="137"/>
    </location>
</feature>
<feature type="binding site" evidence="15">
    <location>
        <begin position="106"/>
        <end position="109"/>
    </location>
    <ligand>
        <name>ATP</name>
        <dbReference type="ChEBI" id="CHEBI:30616"/>
    </ligand>
</feature>
<evidence type="ECO:0000313" key="18">
    <source>
        <dbReference type="Proteomes" id="UP000823824"/>
    </source>
</evidence>
<keyword evidence="13 15" id="KW-0324">Glycolysis</keyword>
<dbReference type="GO" id="GO:0048029">
    <property type="term" value="F:monosaccharide binding"/>
    <property type="evidence" value="ECO:0007669"/>
    <property type="project" value="TreeGrafter"/>
</dbReference>
<feature type="binding site" description="in other chain" evidence="15">
    <location>
        <begin position="179"/>
        <end position="181"/>
    </location>
    <ligand>
        <name>substrate</name>
        <note>ligand shared between dimeric partners</note>
    </ligand>
</feature>
<evidence type="ECO:0000256" key="7">
    <source>
        <dbReference type="ARBA" id="ARBA00022679"/>
    </source>
</evidence>
<dbReference type="Proteomes" id="UP000823824">
    <property type="component" value="Unassembled WGS sequence"/>
</dbReference>
<comment type="subcellular location">
    <subcellularLocation>
        <location evidence="3 15">Cytoplasm</location>
    </subcellularLocation>
</comment>
<dbReference type="Pfam" id="PF00365">
    <property type="entry name" value="PFK"/>
    <property type="match status" value="1"/>
</dbReference>
<sequence>MENQIQRIGVLTSGGDAPGMNAAVRAVVRTALDCRVECVGIRRGWNGLINSDFVQLDTTSVSHIIDKGGTILYTARSEEFMTEAGRDKALATCRLLGLDGIVAIGGDGTFRGALALSRQAADRGYRLQVVGIPATIDNDIGCSHYTIGFDTACNTAVECIDKLRDTMQSHERCSVVEVMGRHAGHLALYVGLGVGATAVLIPEREVDFDRDILEKIRQARLAGTTHYMVVVAEGAGSAADIGRRIHEELGLDPRVTVLGHIQRGGSPTARDRETASRMGYEAVMALVSGKGNCVIGTQDGRIVDLDMEEALQMKKPFPMERYQVLEALTLSGSRRL</sequence>
<comment type="cofactor">
    <cofactor evidence="1 15">
        <name>Mg(2+)</name>
        <dbReference type="ChEBI" id="CHEBI:18420"/>
    </cofactor>
</comment>
<feature type="binding site" evidence="15">
    <location>
        <position position="254"/>
    </location>
    <ligand>
        <name>substrate</name>
        <note>ligand shared between dimeric partners</note>
    </ligand>
</feature>
<keyword evidence="9 15" id="KW-0547">Nucleotide-binding</keyword>
<comment type="caution">
    <text evidence="15">Lacks conserved residue(s) required for the propagation of feature annotation.</text>
</comment>
<feature type="binding site" evidence="15">
    <location>
        <begin position="76"/>
        <end position="77"/>
    </location>
    <ligand>
        <name>ATP</name>
        <dbReference type="ChEBI" id="CHEBI:30616"/>
    </ligand>
</feature>